<dbReference type="PANTHER" id="PTHR11533:SF174">
    <property type="entry name" value="PUROMYCIN-SENSITIVE AMINOPEPTIDASE-RELATED"/>
    <property type="match status" value="1"/>
</dbReference>
<dbReference type="EMBL" id="NRRL01000005">
    <property type="protein sequence ID" value="MBK1667239.1"/>
    <property type="molecule type" value="Genomic_DNA"/>
</dbReference>
<sequence>MALLPRPVRAVLAAVVPIAASLAVGPAAAAAPVHHTVDLTLSPAEHRLRATDTISLSGSGAQTLFLRAPLEVSRVAVDGESQPVRRDGDQLTVMLGAAGQHTVEIAYAGTLDIGRQGAGVGPTIRPDGSVLPARSGWLPRGAAARISYQVTLTVPSPQTGLVTGARQSQSERGGRYRAVYRADYPSHGPTVFAGRYRETTRTVGGVTLRTLFPQDRAELARTYLDRTADYLGHYADAIGAYPYPAFTVVAAPFPVGLGFEGATYVSARILYLPYMKGRSLAHEILHSWWGNAVEIAVDQGNWAEGLTTYQADHRLAAARSDVAGRQLRQEWLRDFAALPESRRQPLAEFTSKLHDAAQVTGYNKAAMVFHMLRQRLGDAAFREGLGRFYQYRKFQTGSWADLRQAFEAASGKQLDGVLQQWLTRPGAPTLSLDRAERIRSGDDSWQLEIALSQDAPHYDLRVPVEIQTAIGPERVTLALTGGRVTREIDLRAKPTAVRVDPDYDLFRTLPDSQVPLVMRALTLNPATRLVTAGINPGTAERFAGRLLDTAVSTLSVSAAAEATAPLLIVGASAEVARVMQQAGFGAPPKAVAGKGDLRAWTAQADGRIALAVAADAPDQLGRAARVLPYYLRASWLVMQNGQLRTRGTWPTGANPLSRTFGE</sequence>
<feature type="domain" description="Peptidase M1 membrane alanine aminopeptidase" evidence="2">
    <location>
        <begin position="280"/>
        <end position="421"/>
    </location>
</feature>
<dbReference type="InterPro" id="IPR014782">
    <property type="entry name" value="Peptidase_M1_dom"/>
</dbReference>
<keyword evidence="4" id="KW-1185">Reference proteome</keyword>
<dbReference type="Gene3D" id="1.10.390.10">
    <property type="entry name" value="Neutral Protease Domain 2"/>
    <property type="match status" value="1"/>
</dbReference>
<dbReference type="InterPro" id="IPR027268">
    <property type="entry name" value="Peptidase_M4/M1_CTD_sf"/>
</dbReference>
<dbReference type="Proteomes" id="UP001296873">
    <property type="component" value="Unassembled WGS sequence"/>
</dbReference>
<reference evidence="3 4" key="1">
    <citation type="journal article" date="2020" name="Microorganisms">
        <title>Osmotic Adaptation and Compatible Solute Biosynthesis of Phototrophic Bacteria as Revealed from Genome Analyses.</title>
        <authorList>
            <person name="Imhoff J.F."/>
            <person name="Rahn T."/>
            <person name="Kunzel S."/>
            <person name="Keller A."/>
            <person name="Neulinger S.C."/>
        </authorList>
    </citation>
    <scope>NUCLEOTIDE SEQUENCE [LARGE SCALE GENOMIC DNA]</scope>
    <source>
        <strain evidence="3 4">DSM 9895</strain>
    </source>
</reference>
<evidence type="ECO:0000313" key="3">
    <source>
        <dbReference type="EMBL" id="MBK1667239.1"/>
    </source>
</evidence>
<dbReference type="Pfam" id="PF01433">
    <property type="entry name" value="Peptidase_M1"/>
    <property type="match status" value="1"/>
</dbReference>
<feature type="signal peptide" evidence="1">
    <location>
        <begin position="1"/>
        <end position="29"/>
    </location>
</feature>
<evidence type="ECO:0000259" key="2">
    <source>
        <dbReference type="Pfam" id="PF01433"/>
    </source>
</evidence>
<dbReference type="InterPro" id="IPR050344">
    <property type="entry name" value="Peptidase_M1_aminopeptidases"/>
</dbReference>
<dbReference type="InterPro" id="IPR042097">
    <property type="entry name" value="Aminopeptidase_N-like_N_sf"/>
</dbReference>
<dbReference type="RefSeq" id="WP_200339305.1">
    <property type="nucleotide sequence ID" value="NZ_NRRL01000005.1"/>
</dbReference>
<evidence type="ECO:0000256" key="1">
    <source>
        <dbReference type="SAM" id="SignalP"/>
    </source>
</evidence>
<proteinExistence type="predicted"/>
<dbReference type="PANTHER" id="PTHR11533">
    <property type="entry name" value="PROTEASE M1 ZINC METALLOPROTEASE"/>
    <property type="match status" value="1"/>
</dbReference>
<organism evidence="3 4">
    <name type="scientific">Rhodovibrio sodomensis</name>
    <dbReference type="NCBI Taxonomy" id="1088"/>
    <lineage>
        <taxon>Bacteria</taxon>
        <taxon>Pseudomonadati</taxon>
        <taxon>Pseudomonadota</taxon>
        <taxon>Alphaproteobacteria</taxon>
        <taxon>Rhodospirillales</taxon>
        <taxon>Rhodovibrionaceae</taxon>
        <taxon>Rhodovibrio</taxon>
    </lineage>
</organism>
<evidence type="ECO:0000313" key="4">
    <source>
        <dbReference type="Proteomes" id="UP001296873"/>
    </source>
</evidence>
<dbReference type="SUPFAM" id="SSF63737">
    <property type="entry name" value="Leukotriene A4 hydrolase N-terminal domain"/>
    <property type="match status" value="1"/>
</dbReference>
<protein>
    <recommendedName>
        <fullName evidence="2">Peptidase M1 membrane alanine aminopeptidase domain-containing protein</fullName>
    </recommendedName>
</protein>
<comment type="caution">
    <text evidence="3">The sequence shown here is derived from an EMBL/GenBank/DDBJ whole genome shotgun (WGS) entry which is preliminary data.</text>
</comment>
<name>A0ABS1D9Y2_9PROT</name>
<gene>
    <name evidence="3" type="ORF">CKO28_04175</name>
</gene>
<dbReference type="SUPFAM" id="SSF55486">
    <property type="entry name" value="Metalloproteases ('zincins'), catalytic domain"/>
    <property type="match status" value="1"/>
</dbReference>
<keyword evidence="1" id="KW-0732">Signal</keyword>
<accession>A0ABS1D9Y2</accession>
<feature type="chain" id="PRO_5046227207" description="Peptidase M1 membrane alanine aminopeptidase domain-containing protein" evidence="1">
    <location>
        <begin position="30"/>
        <end position="662"/>
    </location>
</feature>